<dbReference type="PANTHER" id="PTHR38009">
    <property type="entry name" value="CONSERVED HYPOTHETICAL PHAGE TAIL PROTEIN"/>
    <property type="match status" value="1"/>
</dbReference>
<dbReference type="AlphaFoldDB" id="A0A0M9UDC2"/>
<organism evidence="1 3">
    <name type="scientific">Ardenticatena maritima</name>
    <dbReference type="NCBI Taxonomy" id="872965"/>
    <lineage>
        <taxon>Bacteria</taxon>
        <taxon>Bacillati</taxon>
        <taxon>Chloroflexota</taxon>
        <taxon>Ardenticatenia</taxon>
        <taxon>Ardenticatenales</taxon>
        <taxon>Ardenticatenaceae</taxon>
        <taxon>Ardenticatena</taxon>
    </lineage>
</organism>
<evidence type="ECO:0000313" key="3">
    <source>
        <dbReference type="Proteomes" id="UP000037784"/>
    </source>
</evidence>
<reference evidence="1" key="1">
    <citation type="journal article" date="2015" name="Genome Announc.">
        <title>Draft Genome Sequence of a Heterotrophic Facultative Anaerobic Thermophilic Bacterium, Ardenticatena maritima Strain 110ST.</title>
        <authorList>
            <person name="Kawaichi S."/>
            <person name="Yoshida T."/>
            <person name="Sako Y."/>
            <person name="Nakamura R."/>
        </authorList>
    </citation>
    <scope>NUCLEOTIDE SEQUENCE [LARGE SCALE GENOMIC DNA]</scope>
    <source>
        <strain evidence="1">110S</strain>
    </source>
</reference>
<dbReference type="OrthoDB" id="73314at2"/>
<sequence>MAEFRERPYNQFNFLVDLGTGDTSSAQAGFQEVSGLGMEITVAEYRNGNEKDNAARKITGMYKVPDVTLKRGVIGALDLYEWLDQVRNGDQAQLRNVTIQLLSEDRATVAMEWRLINARPIKYTGPSLNGKGTDVAIEELVLACERIELA</sequence>
<dbReference type="PANTHER" id="PTHR38009:SF1">
    <property type="entry name" value="CONSERVED HYPOTHETICAL PHAGE TAIL PROTEIN"/>
    <property type="match status" value="1"/>
</dbReference>
<evidence type="ECO:0000313" key="4">
    <source>
        <dbReference type="Proteomes" id="UP000050502"/>
    </source>
</evidence>
<dbReference type="RefSeq" id="WP_054493652.1">
    <property type="nucleotide sequence ID" value="NZ_BBZA01000199.1"/>
</dbReference>
<dbReference type="Proteomes" id="UP000050502">
    <property type="component" value="Unassembled WGS sequence"/>
</dbReference>
<proteinExistence type="predicted"/>
<dbReference type="EMBL" id="LGKN01000003">
    <property type="protein sequence ID" value="KPL89369.1"/>
    <property type="molecule type" value="Genomic_DNA"/>
</dbReference>
<protein>
    <submittedName>
        <fullName evidence="2">Tail protein</fullName>
    </submittedName>
</protein>
<dbReference type="PATRIC" id="fig|872965.6.peg.477"/>
<comment type="caution">
    <text evidence="1">The sequence shown here is derived from an EMBL/GenBank/DDBJ whole genome shotgun (WGS) entry which is preliminary data.</text>
</comment>
<dbReference type="EMBL" id="BBZA01000199">
    <property type="protein sequence ID" value="GAP63868.1"/>
    <property type="molecule type" value="Genomic_DNA"/>
</dbReference>
<dbReference type="GO" id="GO:0005198">
    <property type="term" value="F:structural molecule activity"/>
    <property type="evidence" value="ECO:0007669"/>
    <property type="project" value="InterPro"/>
</dbReference>
<dbReference type="Proteomes" id="UP000037784">
    <property type="component" value="Unassembled WGS sequence"/>
</dbReference>
<dbReference type="STRING" id="872965.SE16_02625"/>
<name>A0A0M9UDC2_9CHLR</name>
<keyword evidence="3" id="KW-1185">Reference proteome</keyword>
<dbReference type="InterPro" id="IPR011747">
    <property type="entry name" value="CHP02241"/>
</dbReference>
<evidence type="ECO:0000313" key="2">
    <source>
        <dbReference type="EMBL" id="KPL89369.1"/>
    </source>
</evidence>
<dbReference type="InterPro" id="IPR010667">
    <property type="entry name" value="Phage_T4_Gp19"/>
</dbReference>
<reference evidence="2 4" key="2">
    <citation type="submission" date="2015-07" db="EMBL/GenBank/DDBJ databases">
        <title>Whole genome sequence of Ardenticatena maritima DSM 23922.</title>
        <authorList>
            <person name="Hemp J."/>
            <person name="Ward L.M."/>
            <person name="Pace L.A."/>
            <person name="Fischer W.W."/>
        </authorList>
    </citation>
    <scope>NUCLEOTIDE SEQUENCE [LARGE SCALE GENOMIC DNA]</scope>
    <source>
        <strain evidence="2 4">110S</strain>
    </source>
</reference>
<dbReference type="NCBIfam" id="TIGR02241">
    <property type="entry name" value="conserved hypothetical phage tail region protein"/>
    <property type="match status" value="1"/>
</dbReference>
<dbReference type="Pfam" id="PF06841">
    <property type="entry name" value="Phage_T4_gp19"/>
    <property type="match status" value="1"/>
</dbReference>
<reference evidence="3" key="3">
    <citation type="submission" date="2015-08" db="EMBL/GenBank/DDBJ databases">
        <title>Draft Genome Sequence of a Heterotrophic Facultative Anaerobic Bacterium Ardenticatena maritima Strain 110S.</title>
        <authorList>
            <person name="Kawaichi S."/>
            <person name="Yoshida T."/>
            <person name="Sako Y."/>
            <person name="Nakamura R."/>
        </authorList>
    </citation>
    <scope>NUCLEOTIDE SEQUENCE [LARGE SCALE GENOMIC DNA]</scope>
    <source>
        <strain evidence="3">110S</strain>
    </source>
</reference>
<gene>
    <name evidence="1" type="ORF">ARMA_2291</name>
    <name evidence="2" type="ORF">SE16_02625</name>
</gene>
<accession>A0A0M9UDC2</accession>
<evidence type="ECO:0000313" key="1">
    <source>
        <dbReference type="EMBL" id="GAP63868.1"/>
    </source>
</evidence>